<comment type="caution">
    <text evidence="1">The sequence shown here is derived from an EMBL/GenBank/DDBJ whole genome shotgun (WGS) entry which is preliminary data.</text>
</comment>
<keyword evidence="2" id="KW-1185">Reference proteome</keyword>
<dbReference type="OrthoDB" id="616292at2"/>
<evidence type="ECO:0000313" key="1">
    <source>
        <dbReference type="EMBL" id="OQP50293.1"/>
    </source>
</evidence>
<dbReference type="AlphaFoldDB" id="A0A1V9EVV7"/>
<evidence type="ECO:0000313" key="2">
    <source>
        <dbReference type="Proteomes" id="UP000192610"/>
    </source>
</evidence>
<proteinExistence type="predicted"/>
<dbReference type="PROSITE" id="PS51257">
    <property type="entry name" value="PROKAR_LIPOPROTEIN"/>
    <property type="match status" value="1"/>
</dbReference>
<accession>A0A1V9EVV7</accession>
<sequence length="439" mass="48746">MHSVFRIKKVIQRLAIVAASSMTLTGCYKYKELEQVPNAAYLRVFNSIPFTVDALHAGQAAPFLCFLVDPVTDADGIPNGGAISGDWLQTRNAFSLSYAADAATALNAQQKQSQINAGLPTEDVVNANYEYPGKLHVLTAPAMNGMDLSAWAQIPSGKHRFVFVARPQDNRPFGELPGTLRKNMIIDTTIDLEPGEVYTMSALATDIDKNQYGVNVRQEQFVHENFDPGRVYATFYNLSSVRPYLASDPHFPSYWNFADTLVVSYTCWVNDDNLSNNVASPQWPLNGSNNVYMTTLYRGKSDGVFTSLPFLTRENFFDQQGVLRTWTFLKPGSATKSGTLPYISFKFTDPSPLRSKYGNYPLLLCSADPAVYNTLENLNISTGSPLQGPNPSLIYQPNLFGVVQSGGSVNIYPTVNIFEIINDKVYLMQLQRNFEKVPQ</sequence>
<reference evidence="2" key="1">
    <citation type="submission" date="2016-04" db="EMBL/GenBank/DDBJ databases">
        <authorList>
            <person name="Chen L."/>
            <person name="Zhuang W."/>
            <person name="Wang G."/>
        </authorList>
    </citation>
    <scope>NUCLEOTIDE SEQUENCE [LARGE SCALE GENOMIC DNA]</scope>
    <source>
        <strain evidence="2">17621</strain>
    </source>
</reference>
<dbReference type="Proteomes" id="UP000192610">
    <property type="component" value="Unassembled WGS sequence"/>
</dbReference>
<protein>
    <submittedName>
        <fullName evidence="1">Uncharacterized protein</fullName>
    </submittedName>
</protein>
<gene>
    <name evidence="1" type="ORF">A4H97_00135</name>
</gene>
<dbReference type="EMBL" id="LVXG01000012">
    <property type="protein sequence ID" value="OQP50293.1"/>
    <property type="molecule type" value="Genomic_DNA"/>
</dbReference>
<organism evidence="1 2">
    <name type="scientific">Niastella yeongjuensis</name>
    <dbReference type="NCBI Taxonomy" id="354355"/>
    <lineage>
        <taxon>Bacteria</taxon>
        <taxon>Pseudomonadati</taxon>
        <taxon>Bacteroidota</taxon>
        <taxon>Chitinophagia</taxon>
        <taxon>Chitinophagales</taxon>
        <taxon>Chitinophagaceae</taxon>
        <taxon>Niastella</taxon>
    </lineage>
</organism>
<name>A0A1V9EVV7_9BACT</name>
<dbReference type="STRING" id="354355.SAMN05660816_00924"/>
<dbReference type="RefSeq" id="WP_081198624.1">
    <property type="nucleotide sequence ID" value="NZ_FOCZ01000001.1"/>
</dbReference>